<evidence type="ECO:0000313" key="8">
    <source>
        <dbReference type="EMBL" id="MCA9397719.1"/>
    </source>
</evidence>
<accession>A0A955RWD1</accession>
<dbReference type="GO" id="GO:0006085">
    <property type="term" value="P:acetyl-CoA biosynthetic process"/>
    <property type="evidence" value="ECO:0007669"/>
    <property type="project" value="TreeGrafter"/>
</dbReference>
<keyword evidence="5" id="KW-0547">Nucleotide-binding</keyword>
<dbReference type="Gene3D" id="1.10.230.10">
    <property type="entry name" value="Cytochrome P450-Terp, domain 2"/>
    <property type="match status" value="1"/>
</dbReference>
<dbReference type="EMBL" id="JAGQKY010000115">
    <property type="protein sequence ID" value="MCA9397719.1"/>
    <property type="molecule type" value="Genomic_DNA"/>
</dbReference>
<dbReference type="GO" id="GO:0006633">
    <property type="term" value="P:fatty acid biosynthetic process"/>
    <property type="evidence" value="ECO:0007669"/>
    <property type="project" value="TreeGrafter"/>
</dbReference>
<dbReference type="InterPro" id="IPR036291">
    <property type="entry name" value="NAD(P)-bd_dom_sf"/>
</dbReference>
<comment type="pathway">
    <text evidence="2">Carbohydrate metabolism; tricarboxylic acid cycle.</text>
</comment>
<dbReference type="PRINTS" id="PR01798">
    <property type="entry name" value="SCOASYNTHASE"/>
</dbReference>
<evidence type="ECO:0000256" key="3">
    <source>
        <dbReference type="ARBA" id="ARBA00022490"/>
    </source>
</evidence>
<proteinExistence type="predicted"/>
<comment type="caution">
    <text evidence="8">The sequence shown here is derived from an EMBL/GenBank/DDBJ whole genome shotgun (WGS) entry which is preliminary data.</text>
</comment>
<keyword evidence="3" id="KW-0963">Cytoplasm</keyword>
<evidence type="ECO:0000256" key="2">
    <source>
        <dbReference type="ARBA" id="ARBA00005163"/>
    </source>
</evidence>
<dbReference type="InterPro" id="IPR036969">
    <property type="entry name" value="Citrate_synthase_sf"/>
</dbReference>
<dbReference type="AlphaFoldDB" id="A0A955RWD1"/>
<dbReference type="InterPro" id="IPR005811">
    <property type="entry name" value="SUCC_ACL_C"/>
</dbReference>
<evidence type="ECO:0000256" key="1">
    <source>
        <dbReference type="ARBA" id="ARBA00004496"/>
    </source>
</evidence>
<dbReference type="GO" id="GO:0003878">
    <property type="term" value="F:ATP citrate synthase activity"/>
    <property type="evidence" value="ECO:0007669"/>
    <property type="project" value="TreeGrafter"/>
</dbReference>
<dbReference type="GO" id="GO:0000166">
    <property type="term" value="F:nucleotide binding"/>
    <property type="evidence" value="ECO:0007669"/>
    <property type="project" value="UniProtKB-KW"/>
</dbReference>
<evidence type="ECO:0000313" key="9">
    <source>
        <dbReference type="Proteomes" id="UP000699691"/>
    </source>
</evidence>
<keyword evidence="6" id="KW-0443">Lipid metabolism</keyword>
<dbReference type="PANTHER" id="PTHR23118">
    <property type="entry name" value="ATP-CITRATE SYNTHASE"/>
    <property type="match status" value="1"/>
</dbReference>
<dbReference type="Gene3D" id="3.40.50.720">
    <property type="entry name" value="NAD(P)-binding Rossmann-like Domain"/>
    <property type="match status" value="1"/>
</dbReference>
<evidence type="ECO:0000256" key="6">
    <source>
        <dbReference type="ARBA" id="ARBA00023098"/>
    </source>
</evidence>
<evidence type="ECO:0000256" key="5">
    <source>
        <dbReference type="ARBA" id="ARBA00022741"/>
    </source>
</evidence>
<organism evidence="8 9">
    <name type="scientific">candidate division WWE3 bacterium</name>
    <dbReference type="NCBI Taxonomy" id="2053526"/>
    <lineage>
        <taxon>Bacteria</taxon>
        <taxon>Katanobacteria</taxon>
    </lineage>
</organism>
<name>A0A955RWD1_UNCKA</name>
<protein>
    <submittedName>
        <fullName evidence="8">ATP citrate synthase</fullName>
    </submittedName>
</protein>
<dbReference type="InterPro" id="IPR016143">
    <property type="entry name" value="Citrate_synth-like_sm_a-sub"/>
</dbReference>
<dbReference type="GO" id="GO:0005829">
    <property type="term" value="C:cytosol"/>
    <property type="evidence" value="ECO:0007669"/>
    <property type="project" value="TreeGrafter"/>
</dbReference>
<dbReference type="InterPro" id="IPR016102">
    <property type="entry name" value="Succinyl-CoA_synth-like"/>
</dbReference>
<keyword evidence="4" id="KW-0444">Lipid biosynthesis</keyword>
<dbReference type="SUPFAM" id="SSF48256">
    <property type="entry name" value="Citrate synthase"/>
    <property type="match status" value="1"/>
</dbReference>
<reference evidence="8" key="2">
    <citation type="journal article" date="2021" name="Microbiome">
        <title>Successional dynamics and alternative stable states in a saline activated sludge microbial community over 9 years.</title>
        <authorList>
            <person name="Wang Y."/>
            <person name="Ye J."/>
            <person name="Ju F."/>
            <person name="Liu L."/>
            <person name="Boyd J.A."/>
            <person name="Deng Y."/>
            <person name="Parks D.H."/>
            <person name="Jiang X."/>
            <person name="Yin X."/>
            <person name="Woodcroft B.J."/>
            <person name="Tyson G.W."/>
            <person name="Hugenholtz P."/>
            <person name="Polz M.F."/>
            <person name="Zhang T."/>
        </authorList>
    </citation>
    <scope>NUCLEOTIDE SEQUENCE</scope>
    <source>
        <strain evidence="8">HKST-UBA02</strain>
    </source>
</reference>
<comment type="subcellular location">
    <subcellularLocation>
        <location evidence="1">Cytoplasm</location>
    </subcellularLocation>
</comment>
<dbReference type="Pfam" id="PF00549">
    <property type="entry name" value="Ligase_CoA"/>
    <property type="match status" value="1"/>
</dbReference>
<dbReference type="InterPro" id="IPR002020">
    <property type="entry name" value="Citrate_synthase"/>
</dbReference>
<reference evidence="8" key="1">
    <citation type="submission" date="2020-04" db="EMBL/GenBank/DDBJ databases">
        <authorList>
            <person name="Zhang T."/>
        </authorList>
    </citation>
    <scope>NUCLEOTIDE SEQUENCE</scope>
    <source>
        <strain evidence="8">HKST-UBA02</strain>
    </source>
</reference>
<dbReference type="PANTHER" id="PTHR23118:SF42">
    <property type="entry name" value="ATP-CITRATE SYNTHASE"/>
    <property type="match status" value="1"/>
</dbReference>
<dbReference type="PROSITE" id="PS00399">
    <property type="entry name" value="SUCCINYL_COA_LIG_2"/>
    <property type="match status" value="1"/>
</dbReference>
<dbReference type="SUPFAM" id="SSF51735">
    <property type="entry name" value="NAD(P)-binding Rossmann-fold domains"/>
    <property type="match status" value="1"/>
</dbReference>
<dbReference type="Gene3D" id="3.40.50.261">
    <property type="entry name" value="Succinyl-CoA synthetase domains"/>
    <property type="match status" value="1"/>
</dbReference>
<dbReference type="Proteomes" id="UP000699691">
    <property type="component" value="Unassembled WGS sequence"/>
</dbReference>
<dbReference type="InterPro" id="IPR017440">
    <property type="entry name" value="Cit_synth/succinyl-CoA_lig_AS"/>
</dbReference>
<dbReference type="Pfam" id="PF00285">
    <property type="entry name" value="Citrate_synt"/>
    <property type="match status" value="1"/>
</dbReference>
<gene>
    <name evidence="8" type="ORF">KC573_02720</name>
</gene>
<feature type="domain" description="ATP-citrate synthase/succinyl-CoA ligase C-terminal" evidence="7">
    <location>
        <begin position="171"/>
        <end position="293"/>
    </location>
</feature>
<evidence type="ECO:0000259" key="7">
    <source>
        <dbReference type="Pfam" id="PF00549"/>
    </source>
</evidence>
<evidence type="ECO:0000256" key="4">
    <source>
        <dbReference type="ARBA" id="ARBA00022516"/>
    </source>
</evidence>
<sequence>MEHITPSSHIIYYGGSRNAIQNNLDFDHASRKTEPSLKAIIKPGKSGVEQFFWGEKEILIPVLPTVTDAVTRFPDIVAAANMASKRSAFDAALEIMGHPTIRYQAIIAEGIPERDVRILRIKAKEYDHTILGPSIFGIIIAGVLQLGPAGGTVFNQTKAGLHTTGSVGVVTRSGGLVNEFAHIVHQATESVHSIISIGGDRYPCSRLIDIIEEFEKDERVKLIVMQGEVGGSQENEVVNAVKNGAITKPIVGWCIGTSADYLPKEFQFGHAGAQANTENDSAIEKNNQLAEAGIYVPTSFEQLTSCISKIANSFSVTPKQTHDIISTLYTHRKPSSIVSTTTPTINGEIHYFNTPANKFAKDPDKTIGHLIGLLWFERELPDFAVEYFNLILKLVADHGPNVSGAHNTIIAARAGKDLVSSLSSGLLTIGSRFGGASNQAAKNWLTYSSRSISPHDFVTEMKLLHQNIPGIGHRVKSKFNPDPRVSSIEEYVKTISADITYVTYARAVEEITLQKNHKLILNVDGAIGAATLDILQATGFTNKELGEVIEQEIIDALFVLGRSIGLIGHHIDQKRLGSPLYRHNPHDTFNPHE</sequence>
<dbReference type="CDD" id="cd06100">
    <property type="entry name" value="CCL_ACL-C"/>
    <property type="match status" value="1"/>
</dbReference>